<dbReference type="EMBL" id="BRYA01000182">
    <property type="protein sequence ID" value="GMI42827.1"/>
    <property type="molecule type" value="Genomic_DNA"/>
</dbReference>
<keyword evidence="3" id="KW-1185">Reference proteome</keyword>
<feature type="chain" id="PRO_5040740525" evidence="1">
    <location>
        <begin position="27"/>
        <end position="207"/>
    </location>
</feature>
<accession>A0A9W7L9R2</accession>
<gene>
    <name evidence="2" type="ORF">TrCOL_g4914</name>
</gene>
<reference evidence="3" key="1">
    <citation type="journal article" date="2023" name="Commun. Biol.">
        <title>Genome analysis of Parmales, the sister group of diatoms, reveals the evolutionary specialization of diatoms from phago-mixotrophs to photoautotrophs.</title>
        <authorList>
            <person name="Ban H."/>
            <person name="Sato S."/>
            <person name="Yoshikawa S."/>
            <person name="Yamada K."/>
            <person name="Nakamura Y."/>
            <person name="Ichinomiya M."/>
            <person name="Sato N."/>
            <person name="Blanc-Mathieu R."/>
            <person name="Endo H."/>
            <person name="Kuwata A."/>
            <person name="Ogata H."/>
        </authorList>
    </citation>
    <scope>NUCLEOTIDE SEQUENCE [LARGE SCALE GENOMIC DNA]</scope>
</reference>
<evidence type="ECO:0000256" key="1">
    <source>
        <dbReference type="SAM" id="SignalP"/>
    </source>
</evidence>
<dbReference type="Proteomes" id="UP001165065">
    <property type="component" value="Unassembled WGS sequence"/>
</dbReference>
<feature type="signal peptide" evidence="1">
    <location>
        <begin position="1"/>
        <end position="26"/>
    </location>
</feature>
<dbReference type="OrthoDB" id="195948at2759"/>
<sequence length="207" mass="22087">MILANQNMCAILLFLLVSHVAPFAAPTTTVRVCTDKDCLIDGANDTLQLARTLSPSSVKVETCGCLGPCGGGPNIDVRVDGVRMKDKRPGRSSFYCFKEVRTDDDFKDVLRVGAGVEVKKTSDVVATSTRGPLDFDRTTRIALQRLLYIATFLPMQNAAQTGQWDSIKGIGVVDNSYYAIGAGVLIGSQFMGTGAKANSGGGNKEED</sequence>
<dbReference type="PANTHER" id="PTHR47682">
    <property type="entry name" value="TETRATRICOPEPTIDE REPEAT (TPR)-CONTAINING PROTEIN"/>
    <property type="match status" value="1"/>
</dbReference>
<proteinExistence type="predicted"/>
<name>A0A9W7L9R2_9STRA</name>
<dbReference type="SUPFAM" id="SSF52833">
    <property type="entry name" value="Thioredoxin-like"/>
    <property type="match status" value="1"/>
</dbReference>
<dbReference type="InterPro" id="IPR036249">
    <property type="entry name" value="Thioredoxin-like_sf"/>
</dbReference>
<evidence type="ECO:0000313" key="2">
    <source>
        <dbReference type="EMBL" id="GMI42827.1"/>
    </source>
</evidence>
<organism evidence="2 3">
    <name type="scientific">Triparma columacea</name>
    <dbReference type="NCBI Taxonomy" id="722753"/>
    <lineage>
        <taxon>Eukaryota</taxon>
        <taxon>Sar</taxon>
        <taxon>Stramenopiles</taxon>
        <taxon>Ochrophyta</taxon>
        <taxon>Bolidophyceae</taxon>
        <taxon>Parmales</taxon>
        <taxon>Triparmaceae</taxon>
        <taxon>Triparma</taxon>
    </lineage>
</organism>
<dbReference type="Gene3D" id="3.40.30.10">
    <property type="entry name" value="Glutaredoxin"/>
    <property type="match status" value="1"/>
</dbReference>
<keyword evidence="1" id="KW-0732">Signal</keyword>
<protein>
    <submittedName>
        <fullName evidence="2">Uncharacterized protein</fullName>
    </submittedName>
</protein>
<comment type="caution">
    <text evidence="2">The sequence shown here is derived from an EMBL/GenBank/DDBJ whole genome shotgun (WGS) entry which is preliminary data.</text>
</comment>
<dbReference type="AlphaFoldDB" id="A0A9W7L9R2"/>
<dbReference type="PANTHER" id="PTHR47682:SF1">
    <property type="entry name" value="TETRATRICOPEPTIDE REPEAT (TPR)-CONTAINING PROTEIN"/>
    <property type="match status" value="1"/>
</dbReference>
<evidence type="ECO:0000313" key="3">
    <source>
        <dbReference type="Proteomes" id="UP001165065"/>
    </source>
</evidence>